<name>A0A1H8ZBB5_9BACI</name>
<evidence type="ECO:0000313" key="2">
    <source>
        <dbReference type="Proteomes" id="UP000198733"/>
    </source>
</evidence>
<dbReference type="EMBL" id="FOEH01000001">
    <property type="protein sequence ID" value="SEP61715.1"/>
    <property type="molecule type" value="Genomic_DNA"/>
</dbReference>
<proteinExistence type="predicted"/>
<dbReference type="Proteomes" id="UP000198733">
    <property type="component" value="Unassembled WGS sequence"/>
</dbReference>
<dbReference type="RefSeq" id="WP_092501792.1">
    <property type="nucleotide sequence ID" value="NZ_FOEH01000001.1"/>
</dbReference>
<reference evidence="1 2" key="1">
    <citation type="submission" date="2016-10" db="EMBL/GenBank/DDBJ databases">
        <authorList>
            <person name="Varghese N."/>
            <person name="Submissions S."/>
        </authorList>
    </citation>
    <scope>NUCLEOTIDE SEQUENCE [LARGE SCALE GENOMIC DNA]</scope>
    <source>
        <strain evidence="1 2">CGMCC 1.7734</strain>
    </source>
</reference>
<sequence length="79" mass="9301">MYNTVLKSKKHRVLPHGRVATKEQLVSNKSTTQKKKVNPTITVGDKSYLMPKELMKPIYEYKSRFNIHMDLKETIMHLK</sequence>
<evidence type="ECO:0000313" key="1">
    <source>
        <dbReference type="EMBL" id="SEP61715.1"/>
    </source>
</evidence>
<comment type="caution">
    <text evidence="1">The sequence shown here is derived from an EMBL/GenBank/DDBJ whole genome shotgun (WGS) entry which is preliminary data.</text>
</comment>
<accession>A0A1H8ZBB5</accession>
<organism evidence="1 2">
    <name type="scientific">Virgibacillus subterraneus</name>
    <dbReference type="NCBI Taxonomy" id="621109"/>
    <lineage>
        <taxon>Bacteria</taxon>
        <taxon>Bacillati</taxon>
        <taxon>Bacillota</taxon>
        <taxon>Bacilli</taxon>
        <taxon>Bacillales</taxon>
        <taxon>Bacillaceae</taxon>
        <taxon>Virgibacillus</taxon>
    </lineage>
</organism>
<protein>
    <submittedName>
        <fullName evidence="1">Uncharacterized protein</fullName>
    </submittedName>
</protein>
<keyword evidence="2" id="KW-1185">Reference proteome</keyword>
<gene>
    <name evidence="1" type="ORF">SAMN05216232_0365</name>
</gene>